<feature type="binding site" evidence="7">
    <location>
        <position position="157"/>
    </location>
    <ligand>
        <name>3-phosphoshikimate</name>
        <dbReference type="ChEBI" id="CHEBI:145989"/>
    </ligand>
</feature>
<dbReference type="PIRSF" id="PIRSF000505">
    <property type="entry name" value="EPSPS"/>
    <property type="match status" value="1"/>
</dbReference>
<dbReference type="EMBL" id="CP001734">
    <property type="protein sequence ID" value="ACV67419.1"/>
    <property type="molecule type" value="Genomic_DNA"/>
</dbReference>
<feature type="binding site" evidence="7">
    <location>
        <position position="347"/>
    </location>
    <ligand>
        <name>3-phosphoshikimate</name>
        <dbReference type="ChEBI" id="CHEBI:145989"/>
    </ligand>
</feature>
<evidence type="ECO:0000256" key="3">
    <source>
        <dbReference type="ARBA" id="ARBA00022605"/>
    </source>
</evidence>
<dbReference type="Pfam" id="PF00275">
    <property type="entry name" value="EPSP_synthase"/>
    <property type="match status" value="1"/>
</dbReference>
<feature type="binding site" evidence="7">
    <location>
        <position position="394"/>
    </location>
    <ligand>
        <name>phosphoenolpyruvate</name>
        <dbReference type="ChEBI" id="CHEBI:58702"/>
    </ligand>
</feature>
<feature type="binding site" evidence="7">
    <location>
        <position position="351"/>
    </location>
    <ligand>
        <name>phosphoenolpyruvate</name>
        <dbReference type="ChEBI" id="CHEBI:58702"/>
    </ligand>
</feature>
<feature type="binding site" evidence="7">
    <location>
        <position position="12"/>
    </location>
    <ligand>
        <name>3-phosphoshikimate</name>
        <dbReference type="ChEBI" id="CHEBI:145989"/>
    </ligand>
</feature>
<dbReference type="GO" id="GO:0003866">
    <property type="term" value="F:3-phosphoshikimate 1-carboxyvinyltransferase activity"/>
    <property type="evidence" value="ECO:0007669"/>
    <property type="project" value="UniProtKB-UniRule"/>
</dbReference>
<accession>C8WZE4</accession>
<dbReference type="EC" id="2.5.1.19" evidence="7"/>
<feature type="binding site" evidence="7">
    <location>
        <position position="111"/>
    </location>
    <ligand>
        <name>phosphoenolpyruvate</name>
        <dbReference type="ChEBI" id="CHEBI:58702"/>
    </ligand>
</feature>
<evidence type="ECO:0000256" key="1">
    <source>
        <dbReference type="ARBA" id="ARBA00004811"/>
    </source>
</evidence>
<reference evidence="9 10" key="2">
    <citation type="journal article" date="2010" name="Stand. Genomic Sci.">
        <title>Complete genome sequence of Desulfohalobium retbaense type strain (HR(100)).</title>
        <authorList>
            <person name="Spring S."/>
            <person name="Nolan M."/>
            <person name="Lapidus A."/>
            <person name="Glavina Del Rio T."/>
            <person name="Copeland A."/>
            <person name="Tice H."/>
            <person name="Cheng J.F."/>
            <person name="Lucas S."/>
            <person name="Land M."/>
            <person name="Chen F."/>
            <person name="Bruce D."/>
            <person name="Goodwin L."/>
            <person name="Pitluck S."/>
            <person name="Ivanova N."/>
            <person name="Mavromatis K."/>
            <person name="Mikhailova N."/>
            <person name="Pati A."/>
            <person name="Chen A."/>
            <person name="Palaniappan K."/>
            <person name="Hauser L."/>
            <person name="Chang Y.J."/>
            <person name="Jeffries C.D."/>
            <person name="Munk C."/>
            <person name="Kiss H."/>
            <person name="Chain P."/>
            <person name="Han C."/>
            <person name="Brettin T."/>
            <person name="Detter J.C."/>
            <person name="Schuler E."/>
            <person name="Goker M."/>
            <person name="Rohde M."/>
            <person name="Bristow J."/>
            <person name="Eisen J.A."/>
            <person name="Markowitz V."/>
            <person name="Hugenholtz P."/>
            <person name="Kyrpides N.C."/>
            <person name="Klenk H.P."/>
        </authorList>
    </citation>
    <scope>NUCLEOTIDE SEQUENCE [LARGE SCALE GENOMIC DNA]</scope>
    <source>
        <strain evidence="9 10">DSM 5692</strain>
    </source>
</reference>
<feature type="domain" description="Enolpyruvate transferase" evidence="8">
    <location>
        <begin position="5"/>
        <end position="428"/>
    </location>
</feature>
<feature type="binding site" evidence="7">
    <location>
        <position position="419"/>
    </location>
    <ligand>
        <name>phosphoenolpyruvate</name>
        <dbReference type="ChEBI" id="CHEBI:58702"/>
    </ligand>
</feature>
<comment type="caution">
    <text evidence="7">Lacks conserved residue(s) required for the propagation of feature annotation.</text>
</comment>
<comment type="function">
    <text evidence="7">Catalyzes the transfer of the enolpyruvyl moiety of phosphoenolpyruvate (PEP) to the 5-hydroxyl of shikimate-3-phosphate (S3P) to produce enolpyruvyl shikimate-3-phosphate and inorganic phosphate.</text>
</comment>
<keyword evidence="5 7" id="KW-0057">Aromatic amino acid biosynthesis</keyword>
<dbReference type="RefSeq" id="WP_015750578.1">
    <property type="nucleotide sequence ID" value="NC_013223.1"/>
</dbReference>
<evidence type="ECO:0000256" key="5">
    <source>
        <dbReference type="ARBA" id="ARBA00023141"/>
    </source>
</evidence>
<dbReference type="STRING" id="485915.Dret_0117"/>
<dbReference type="AlphaFoldDB" id="C8WZE4"/>
<name>C8WZE4_DESRD</name>
<dbReference type="InterPro" id="IPR013792">
    <property type="entry name" value="RNA3'P_cycl/enolpyr_Trfase_a/b"/>
</dbReference>
<dbReference type="CDD" id="cd01556">
    <property type="entry name" value="EPSP_synthase"/>
    <property type="match status" value="1"/>
</dbReference>
<dbReference type="InterPro" id="IPR001986">
    <property type="entry name" value="Enolpyruvate_Tfrase_dom"/>
</dbReference>
<dbReference type="HOGENOM" id="CLU_024321_0_0_7"/>
<feature type="binding site" evidence="7">
    <location>
        <position position="12"/>
    </location>
    <ligand>
        <name>phosphoenolpyruvate</name>
        <dbReference type="ChEBI" id="CHEBI:58702"/>
    </ligand>
</feature>
<feature type="binding site" evidence="7">
    <location>
        <position position="17"/>
    </location>
    <ligand>
        <name>3-phosphoshikimate</name>
        <dbReference type="ChEBI" id="CHEBI:145989"/>
    </ligand>
</feature>
<comment type="subunit">
    <text evidence="7">Monomer.</text>
</comment>
<dbReference type="GO" id="GO:0009423">
    <property type="term" value="P:chorismate biosynthetic process"/>
    <property type="evidence" value="ECO:0007669"/>
    <property type="project" value="UniProtKB-UniRule"/>
</dbReference>
<dbReference type="HAMAP" id="MF_00210">
    <property type="entry name" value="EPSP_synth"/>
    <property type="match status" value="1"/>
</dbReference>
<comment type="similarity">
    <text evidence="2 7">Belongs to the EPSP synthase family.</text>
</comment>
<dbReference type="GO" id="GO:0005737">
    <property type="term" value="C:cytoplasm"/>
    <property type="evidence" value="ECO:0007669"/>
    <property type="project" value="UniProtKB-SubCell"/>
</dbReference>
<dbReference type="UniPathway" id="UPA00053">
    <property type="reaction ID" value="UER00089"/>
</dbReference>
<feature type="binding site" evidence="7">
    <location>
        <position position="159"/>
    </location>
    <ligand>
        <name>3-phosphoshikimate</name>
        <dbReference type="ChEBI" id="CHEBI:145989"/>
    </ligand>
</feature>
<feature type="binding site" evidence="7">
    <location>
        <position position="83"/>
    </location>
    <ligand>
        <name>phosphoenolpyruvate</name>
        <dbReference type="ChEBI" id="CHEBI:58702"/>
    </ligand>
</feature>
<feature type="binding site" evidence="7">
    <location>
        <position position="13"/>
    </location>
    <ligand>
        <name>3-phosphoshikimate</name>
        <dbReference type="ChEBI" id="CHEBI:145989"/>
    </ligand>
</feature>
<keyword evidence="3 7" id="KW-0028">Amino-acid biosynthesis</keyword>
<dbReference type="NCBIfam" id="TIGR01356">
    <property type="entry name" value="aroA"/>
    <property type="match status" value="1"/>
</dbReference>
<evidence type="ECO:0000256" key="6">
    <source>
        <dbReference type="ARBA" id="ARBA00044633"/>
    </source>
</evidence>
<dbReference type="PANTHER" id="PTHR21090">
    <property type="entry name" value="AROM/DEHYDROQUINATE SYNTHASE"/>
    <property type="match status" value="1"/>
</dbReference>
<organism evidence="9 10">
    <name type="scientific">Desulfohalobium retbaense (strain ATCC 49708 / DSM 5692 / JCM 16813 / HR100)</name>
    <dbReference type="NCBI Taxonomy" id="485915"/>
    <lineage>
        <taxon>Bacteria</taxon>
        <taxon>Pseudomonadati</taxon>
        <taxon>Thermodesulfobacteriota</taxon>
        <taxon>Desulfovibrionia</taxon>
        <taxon>Desulfovibrionales</taxon>
        <taxon>Desulfohalobiaceae</taxon>
        <taxon>Desulfohalobium</taxon>
    </lineage>
</organism>
<feature type="binding site" evidence="7">
    <location>
        <position position="186"/>
    </location>
    <ligand>
        <name>3-phosphoshikimate</name>
        <dbReference type="ChEBI" id="CHEBI:145989"/>
    </ligand>
</feature>
<dbReference type="InterPro" id="IPR006264">
    <property type="entry name" value="EPSP_synthase"/>
</dbReference>
<sequence>MYHVEVTVPASKSLSHRALICAGLALGVSRVENVLDSQDLDRTRACLEALGTQFEVEADGLVVRGRGGIGQVNQASLDVGESGTTCRLLTAVAAAGSGVFSLAGQGRMHQRPIAPLASALHQLGCRFEWLEADGFLPCRVHSSGLKGGQTTVALDESSQFLSGLLLASPLACDPLTIGIGGQRAVSWPYVALTLEVMRFFGQEPILEQAHGERWHSVPFESNPSIEPSKTRFRCHPGVYSPQRYRVEGDWSNASYFVAAGAIGPRPVRLRGLYKDSRQGDRVIVDIVKQFGAYVEWGRESLVVAPGPLQGQELDMGPCPDLVPTVAVMASLAEGPTVIKNIAHLQLKESDRLNGVANELRKAGAEVTVEADTLTIIPCPLGTKPLRLSTYDDHRMAMALSLFQLAGLHLQLDNPGCVAKSFPRFWEQWDKVRQASEGTSERPGN</sequence>
<reference evidence="10" key="1">
    <citation type="submission" date="2009-09" db="EMBL/GenBank/DDBJ databases">
        <title>The complete chromosome of Desulfohalobium retbaense DSM 5692.</title>
        <authorList>
            <consortium name="US DOE Joint Genome Institute (JGI-PGF)"/>
            <person name="Lucas S."/>
            <person name="Copeland A."/>
            <person name="Lapidus A."/>
            <person name="Glavina del Rio T."/>
            <person name="Dalin E."/>
            <person name="Tice H."/>
            <person name="Bruce D."/>
            <person name="Goodwin L."/>
            <person name="Pitluck S."/>
            <person name="Kyrpides N."/>
            <person name="Mavromatis K."/>
            <person name="Ivanova N."/>
            <person name="Mikhailova N."/>
            <person name="Munk A.C."/>
            <person name="Brettin T."/>
            <person name="Detter J.C."/>
            <person name="Han C."/>
            <person name="Tapia R."/>
            <person name="Larimer F."/>
            <person name="Land M."/>
            <person name="Hauser L."/>
            <person name="Markowitz V."/>
            <person name="Cheng J.-F."/>
            <person name="Hugenholtz P."/>
            <person name="Woyke T."/>
            <person name="Wu D."/>
            <person name="Spring S."/>
            <person name="Klenk H.-P."/>
            <person name="Eisen J.A."/>
        </authorList>
    </citation>
    <scope>NUCLEOTIDE SEQUENCE [LARGE SCALE GENOMIC DNA]</scope>
    <source>
        <strain evidence="10">DSM 5692</strain>
    </source>
</reference>
<comment type="catalytic activity">
    <reaction evidence="6">
        <text>3-phosphoshikimate + phosphoenolpyruvate = 5-O-(1-carboxyvinyl)-3-phosphoshikimate + phosphate</text>
        <dbReference type="Rhea" id="RHEA:21256"/>
        <dbReference type="ChEBI" id="CHEBI:43474"/>
        <dbReference type="ChEBI" id="CHEBI:57701"/>
        <dbReference type="ChEBI" id="CHEBI:58702"/>
        <dbReference type="ChEBI" id="CHEBI:145989"/>
        <dbReference type="EC" id="2.5.1.19"/>
    </reaction>
    <physiologicalReaction direction="left-to-right" evidence="6">
        <dbReference type="Rhea" id="RHEA:21257"/>
    </physiologicalReaction>
</comment>
<dbReference type="KEGG" id="drt:Dret_0117"/>
<feature type="binding site" evidence="7">
    <location>
        <position position="159"/>
    </location>
    <ligand>
        <name>phosphoenolpyruvate</name>
        <dbReference type="ChEBI" id="CHEBI:58702"/>
    </ligand>
</feature>
<dbReference type="Gene3D" id="3.65.10.10">
    <property type="entry name" value="Enolpyruvate transferase domain"/>
    <property type="match status" value="2"/>
</dbReference>
<evidence type="ECO:0000313" key="10">
    <source>
        <dbReference type="Proteomes" id="UP000001052"/>
    </source>
</evidence>
<keyword evidence="4 7" id="KW-0808">Transferase</keyword>
<protein>
    <recommendedName>
        <fullName evidence="7">3-phosphoshikimate 1-carboxyvinyltransferase</fullName>
        <ecNumber evidence="7">2.5.1.19</ecNumber>
    </recommendedName>
    <alternativeName>
        <fullName evidence="7">5-enolpyruvylshikimate-3-phosphate synthase</fullName>
        <shortName evidence="7">EPSP synthase</shortName>
        <shortName evidence="7">EPSPS</shortName>
    </alternativeName>
</protein>
<dbReference type="Proteomes" id="UP000001052">
    <property type="component" value="Chromosome"/>
</dbReference>
<dbReference type="GO" id="GO:0009073">
    <property type="term" value="P:aromatic amino acid family biosynthetic process"/>
    <property type="evidence" value="ECO:0007669"/>
    <property type="project" value="UniProtKB-KW"/>
</dbReference>
<evidence type="ECO:0000256" key="7">
    <source>
        <dbReference type="HAMAP-Rule" id="MF_00210"/>
    </source>
</evidence>
<dbReference type="eggNOG" id="COG0128">
    <property type="taxonomic scope" value="Bacteria"/>
</dbReference>
<dbReference type="PANTHER" id="PTHR21090:SF5">
    <property type="entry name" value="PENTAFUNCTIONAL AROM POLYPEPTIDE"/>
    <property type="match status" value="1"/>
</dbReference>
<evidence type="ECO:0000313" key="9">
    <source>
        <dbReference type="EMBL" id="ACV67419.1"/>
    </source>
</evidence>
<dbReference type="OrthoDB" id="9809920at2"/>
<comment type="subcellular location">
    <subcellularLocation>
        <location evidence="7">Cytoplasm</location>
    </subcellularLocation>
</comment>
<keyword evidence="10" id="KW-1185">Reference proteome</keyword>
<dbReference type="InterPro" id="IPR036968">
    <property type="entry name" value="Enolpyruvate_Tfrase_sf"/>
</dbReference>
<comment type="pathway">
    <text evidence="1 7">Metabolic intermediate biosynthesis; chorismate biosynthesis; chorismate from D-erythrose 4-phosphate and phosphoenolpyruvate: step 6/7.</text>
</comment>
<feature type="active site" description="Proton acceptor" evidence="7">
    <location>
        <position position="320"/>
    </location>
</feature>
<dbReference type="SUPFAM" id="SSF55205">
    <property type="entry name" value="EPT/RTPC-like"/>
    <property type="match status" value="1"/>
</dbReference>
<feature type="binding site" evidence="7">
    <location>
        <position position="158"/>
    </location>
    <ligand>
        <name>3-phosphoshikimate</name>
        <dbReference type="ChEBI" id="CHEBI:145989"/>
    </ligand>
</feature>
<keyword evidence="7" id="KW-0963">Cytoplasm</keyword>
<gene>
    <name evidence="7" type="primary">aroA</name>
    <name evidence="9" type="ordered locus">Dret_0117</name>
</gene>
<dbReference type="GO" id="GO:0008652">
    <property type="term" value="P:amino acid biosynthetic process"/>
    <property type="evidence" value="ECO:0007669"/>
    <property type="project" value="UniProtKB-KW"/>
</dbReference>
<feature type="binding site" evidence="7">
    <location>
        <position position="320"/>
    </location>
    <ligand>
        <name>3-phosphoshikimate</name>
        <dbReference type="ChEBI" id="CHEBI:145989"/>
    </ligand>
</feature>
<evidence type="ECO:0000256" key="2">
    <source>
        <dbReference type="ARBA" id="ARBA00009948"/>
    </source>
</evidence>
<evidence type="ECO:0000259" key="8">
    <source>
        <dbReference type="Pfam" id="PF00275"/>
    </source>
</evidence>
<evidence type="ECO:0000256" key="4">
    <source>
        <dbReference type="ARBA" id="ARBA00022679"/>
    </source>
</evidence>
<proteinExistence type="inferred from homology"/>